<dbReference type="SUPFAM" id="SSF81383">
    <property type="entry name" value="F-box domain"/>
    <property type="match status" value="1"/>
</dbReference>
<evidence type="ECO:0000256" key="1">
    <source>
        <dbReference type="ARBA" id="ARBA00022741"/>
    </source>
</evidence>
<reference evidence="4 5" key="1">
    <citation type="journal article" date="2010" name="Cell">
        <title>The genome of Naegleria gruberi illuminates early eukaryotic versatility.</title>
        <authorList>
            <person name="Fritz-Laylin L.K."/>
            <person name="Prochnik S.E."/>
            <person name="Ginger M.L."/>
            <person name="Dacks J.B."/>
            <person name="Carpenter M.L."/>
            <person name="Field M.C."/>
            <person name="Kuo A."/>
            <person name="Paredez A."/>
            <person name="Chapman J."/>
            <person name="Pham J."/>
            <person name="Shu S."/>
            <person name="Neupane R."/>
            <person name="Cipriano M."/>
            <person name="Mancuso J."/>
            <person name="Tu H."/>
            <person name="Salamov A."/>
            <person name="Lindquist E."/>
            <person name="Shapiro H."/>
            <person name="Lucas S."/>
            <person name="Grigoriev I.V."/>
            <person name="Cande W.Z."/>
            <person name="Fulton C."/>
            <person name="Rokhsar D.S."/>
            <person name="Dawson S.C."/>
        </authorList>
    </citation>
    <scope>NUCLEOTIDE SEQUENCE [LARGE SCALE GENOMIC DNA]</scope>
    <source>
        <strain evidence="4 5">NEG-M</strain>
    </source>
</reference>
<dbReference type="SUPFAM" id="SSF52540">
    <property type="entry name" value="P-loop containing nucleoside triphosphate hydrolases"/>
    <property type="match status" value="1"/>
</dbReference>
<dbReference type="Pfam" id="PF12937">
    <property type="entry name" value="F-box-like"/>
    <property type="match status" value="1"/>
</dbReference>
<dbReference type="InterPro" id="IPR027417">
    <property type="entry name" value="P-loop_NTPase"/>
</dbReference>
<dbReference type="InterPro" id="IPR036047">
    <property type="entry name" value="F-box-like_dom_sf"/>
</dbReference>
<dbReference type="SMART" id="SM00174">
    <property type="entry name" value="RHO"/>
    <property type="match status" value="1"/>
</dbReference>
<dbReference type="GO" id="GO:0005525">
    <property type="term" value="F:GTP binding"/>
    <property type="evidence" value="ECO:0007669"/>
    <property type="project" value="UniProtKB-KW"/>
</dbReference>
<gene>
    <name evidence="4" type="ORF">NAEGRDRAFT_70800</name>
</gene>
<dbReference type="Pfam" id="PF00071">
    <property type="entry name" value="Ras"/>
    <property type="match status" value="1"/>
</dbReference>
<dbReference type="GO" id="GO:0003924">
    <property type="term" value="F:GTPase activity"/>
    <property type="evidence" value="ECO:0007669"/>
    <property type="project" value="InterPro"/>
</dbReference>
<dbReference type="GeneID" id="8850699"/>
<dbReference type="PANTHER" id="PTHR24072">
    <property type="entry name" value="RHO FAMILY GTPASE"/>
    <property type="match status" value="1"/>
</dbReference>
<name>D2VPB9_NAEGR</name>
<dbReference type="InterPro" id="IPR001806">
    <property type="entry name" value="Small_GTPase"/>
</dbReference>
<dbReference type="VEuPathDB" id="AmoebaDB:NAEGRDRAFT_70800"/>
<evidence type="ECO:0000313" key="4">
    <source>
        <dbReference type="EMBL" id="EFC41408.1"/>
    </source>
</evidence>
<dbReference type="AlphaFoldDB" id="D2VPB9"/>
<dbReference type="KEGG" id="ngr:NAEGRDRAFT_70800"/>
<dbReference type="eggNOG" id="KOG0393">
    <property type="taxonomic scope" value="Eukaryota"/>
</dbReference>
<keyword evidence="5" id="KW-1185">Reference proteome</keyword>
<dbReference type="Gene3D" id="3.40.50.300">
    <property type="entry name" value="P-loop containing nucleotide triphosphate hydrolases"/>
    <property type="match status" value="1"/>
</dbReference>
<evidence type="ECO:0000259" key="3">
    <source>
        <dbReference type="Pfam" id="PF12937"/>
    </source>
</evidence>
<organism evidence="5">
    <name type="scientific">Naegleria gruberi</name>
    <name type="common">Amoeba</name>
    <dbReference type="NCBI Taxonomy" id="5762"/>
    <lineage>
        <taxon>Eukaryota</taxon>
        <taxon>Discoba</taxon>
        <taxon>Heterolobosea</taxon>
        <taxon>Tetramitia</taxon>
        <taxon>Eutetramitia</taxon>
        <taxon>Vahlkampfiidae</taxon>
        <taxon>Naegleria</taxon>
    </lineage>
</organism>
<feature type="domain" description="F-box" evidence="3">
    <location>
        <begin position="13"/>
        <end position="48"/>
    </location>
</feature>
<keyword evidence="2" id="KW-0342">GTP-binding</keyword>
<protein>
    <submittedName>
        <fullName evidence="4">Rho family member</fullName>
    </submittedName>
</protein>
<dbReference type="InterPro" id="IPR003578">
    <property type="entry name" value="Small_GTPase_Rho"/>
</dbReference>
<dbReference type="InterPro" id="IPR001810">
    <property type="entry name" value="F-box_dom"/>
</dbReference>
<accession>D2VPB9</accession>
<dbReference type="RefSeq" id="XP_002674152.1">
    <property type="nucleotide sequence ID" value="XM_002674106.1"/>
</dbReference>
<dbReference type="STRING" id="5762.D2VPB9"/>
<dbReference type="GO" id="GO:0007264">
    <property type="term" value="P:small GTPase-mediated signal transduction"/>
    <property type="evidence" value="ECO:0007669"/>
    <property type="project" value="InterPro"/>
</dbReference>
<dbReference type="OrthoDB" id="10570866at2759"/>
<evidence type="ECO:0000256" key="2">
    <source>
        <dbReference type="ARBA" id="ARBA00023134"/>
    </source>
</evidence>
<dbReference type="EMBL" id="GG738886">
    <property type="protein sequence ID" value="EFC41408.1"/>
    <property type="molecule type" value="Genomic_DNA"/>
</dbReference>
<keyword evidence="1" id="KW-0547">Nucleotide-binding</keyword>
<sequence length="297" mass="35211">MNHHQRVSNDEWMLICSFINVKSLVNYMMVCKEFYVIGSSDLLWKKHYDRKLENYSKVKPVLEYGYACHYSILMKEDPKENYYLHYLQVCGMELLKFTENYEYESYDKILQKSVEELKCPLPHFKVAVLGDHHSGVTDLLKRLGKYNLDNQFQYHISIEGRKFCIDFVDVSDMDYERMIPLLMFGSDLFVATFPFRRVYGLERIKSKWLPYANHYMPHTPMLILGTQKDLKTKEDDVTVQNAIKFCKEHKCLTYYEISSLEDGDEIMTQFVELCIKSALMTHAISVPKRKKKRCSLQ</sequence>
<dbReference type="InParanoid" id="D2VPB9"/>
<evidence type="ECO:0000313" key="5">
    <source>
        <dbReference type="Proteomes" id="UP000006671"/>
    </source>
</evidence>
<dbReference type="Gene3D" id="1.20.1280.50">
    <property type="match status" value="1"/>
</dbReference>
<proteinExistence type="predicted"/>
<dbReference type="Proteomes" id="UP000006671">
    <property type="component" value="Unassembled WGS sequence"/>
</dbReference>